<keyword evidence="3" id="KW-1185">Reference proteome</keyword>
<comment type="caution">
    <text evidence="1">The sequence shown here is derived from an EMBL/GenBank/DDBJ whole genome shotgun (WGS) entry which is preliminary data.</text>
</comment>
<dbReference type="EMBL" id="CATOUU010000213">
    <property type="protein sequence ID" value="CAI9921098.1"/>
    <property type="molecule type" value="Genomic_DNA"/>
</dbReference>
<name>A0AA86NKN7_9EUKA</name>
<reference evidence="1" key="1">
    <citation type="submission" date="2023-06" db="EMBL/GenBank/DDBJ databases">
        <authorList>
            <person name="Kurt Z."/>
        </authorList>
    </citation>
    <scope>NUCLEOTIDE SEQUENCE</scope>
</reference>
<proteinExistence type="predicted"/>
<evidence type="ECO:0000313" key="3">
    <source>
        <dbReference type="Proteomes" id="UP001642409"/>
    </source>
</evidence>
<sequence>MISLIFVLQNTYKDLNATYFKADHMYQIRALEIPMLCDELGSITRLLNATHAGLGFIDMNDSSELVFEYTTDPDYIFNPIDFLRPHAIFNESTGLFDFIWDASVTILVQDKIKTGKCGWEKNIIVASGISGIILDTWQREYVQWFQEQFHTYSMQEMWYSDNLERFDDKHGNQCHDFVWWGMQSLQNTYGVIFNGKEVGRDYLYYRLNRSEPAPRYLNVSDPVDNQFIKEMYDKYTKAALQYKDNLISKWKSGEFFEENELKVINHLQHQYYYMETNERLFLWYEAKTHIVPGDE</sequence>
<gene>
    <name evidence="2" type="ORF">HINF_LOCUS67716</name>
    <name evidence="1" type="ORF">HINF_LOCUS8743</name>
</gene>
<evidence type="ECO:0000313" key="1">
    <source>
        <dbReference type="EMBL" id="CAI9921098.1"/>
    </source>
</evidence>
<dbReference type="AlphaFoldDB" id="A0AA86NKN7"/>
<dbReference type="Proteomes" id="UP001642409">
    <property type="component" value="Unassembled WGS sequence"/>
</dbReference>
<protein>
    <submittedName>
        <fullName evidence="1">Uncharacterized protein</fullName>
    </submittedName>
</protein>
<dbReference type="EMBL" id="CAXDID020000471">
    <property type="protein sequence ID" value="CAL6094954.1"/>
    <property type="molecule type" value="Genomic_DNA"/>
</dbReference>
<reference evidence="2 3" key="2">
    <citation type="submission" date="2024-07" db="EMBL/GenBank/DDBJ databases">
        <authorList>
            <person name="Akdeniz Z."/>
        </authorList>
    </citation>
    <scope>NUCLEOTIDE SEQUENCE [LARGE SCALE GENOMIC DNA]</scope>
</reference>
<organism evidence="1">
    <name type="scientific">Hexamita inflata</name>
    <dbReference type="NCBI Taxonomy" id="28002"/>
    <lineage>
        <taxon>Eukaryota</taxon>
        <taxon>Metamonada</taxon>
        <taxon>Diplomonadida</taxon>
        <taxon>Hexamitidae</taxon>
        <taxon>Hexamitinae</taxon>
        <taxon>Hexamita</taxon>
    </lineage>
</organism>
<evidence type="ECO:0000313" key="2">
    <source>
        <dbReference type="EMBL" id="CAL6094954.1"/>
    </source>
</evidence>
<accession>A0AA86NKN7</accession>